<reference evidence="3 4" key="1">
    <citation type="submission" date="2019-02" db="EMBL/GenBank/DDBJ databases">
        <title>Draft genome sequences of novel Actinobacteria.</title>
        <authorList>
            <person name="Sahin N."/>
            <person name="Ay H."/>
            <person name="Saygin H."/>
        </authorList>
    </citation>
    <scope>NUCLEOTIDE SEQUENCE [LARGE SCALE GENOMIC DNA]</scope>
    <source>
        <strain evidence="3 4">KC603</strain>
    </source>
</reference>
<keyword evidence="2" id="KW-1133">Transmembrane helix</keyword>
<keyword evidence="3" id="KW-0808">Transferase</keyword>
<feature type="transmembrane region" description="Helical" evidence="2">
    <location>
        <begin position="37"/>
        <end position="56"/>
    </location>
</feature>
<dbReference type="GO" id="GO:0032259">
    <property type="term" value="P:methylation"/>
    <property type="evidence" value="ECO:0007669"/>
    <property type="project" value="UniProtKB-KW"/>
</dbReference>
<feature type="region of interest" description="Disordered" evidence="1">
    <location>
        <begin position="389"/>
        <end position="411"/>
    </location>
</feature>
<evidence type="ECO:0000313" key="4">
    <source>
        <dbReference type="Proteomes" id="UP000295621"/>
    </source>
</evidence>
<evidence type="ECO:0000313" key="3">
    <source>
        <dbReference type="EMBL" id="TDC54428.1"/>
    </source>
</evidence>
<proteinExistence type="predicted"/>
<protein>
    <submittedName>
        <fullName evidence="3">Class I SAM-dependent methyltransferase</fullName>
    </submittedName>
</protein>
<dbReference type="AlphaFoldDB" id="A0A4R4RW81"/>
<comment type="caution">
    <text evidence="3">The sequence shown here is derived from an EMBL/GenBank/DDBJ whole genome shotgun (WGS) entry which is preliminary data.</text>
</comment>
<dbReference type="Proteomes" id="UP000295621">
    <property type="component" value="Unassembled WGS sequence"/>
</dbReference>
<sequence>MDEVVLGMTARQLAVGLAAAALGLATAVLGVAGQTDLAIAALGLLLAVLVVAVLDIRRRQGEMAKRLKQMAERDLRLARNVDRLRSLPANVESSGRRTLDAITGEVQSTVGRLETAGDRVLTGIAQERLAAAERHVELVSHVTGIGTAVTSVADDLTGLKKDLAGTAKLVDNARRGVLAGLEELSQGEKRRLISLREHVDKLGYEPVRQVQALMQLNKRIEARAPLPPTGGWAMEPTTLLRLVQLVDQIRPSVVVECGSGASTVWLAYALESLGSGRLVALEHDERYAEQTRRTLSEHGLSAVVEVRHAPLSDVEVNGETFTWYDPSAVQDLKDIELLLVDGPPRASGPRARYPALPLLGTRLAPGARIVLDDVDRTEEQEAADAWLAETPGLVREGSETDRSALLSYRPG</sequence>
<gene>
    <name evidence="3" type="ORF">E1212_03030</name>
</gene>
<evidence type="ECO:0000256" key="2">
    <source>
        <dbReference type="SAM" id="Phobius"/>
    </source>
</evidence>
<evidence type="ECO:0000256" key="1">
    <source>
        <dbReference type="SAM" id="MobiDB-lite"/>
    </source>
</evidence>
<feature type="transmembrane region" description="Helical" evidence="2">
    <location>
        <begin position="12"/>
        <end position="31"/>
    </location>
</feature>
<accession>A0A4R4RW81</accession>
<dbReference type="PANTHER" id="PTHR43167">
    <property type="entry name" value="PUTATIVE (AFU_ORTHOLOGUE AFUA_6G01830)-RELATED"/>
    <property type="match status" value="1"/>
</dbReference>
<keyword evidence="3" id="KW-0489">Methyltransferase</keyword>
<dbReference type="InterPro" id="IPR029063">
    <property type="entry name" value="SAM-dependent_MTases_sf"/>
</dbReference>
<dbReference type="Pfam" id="PF13578">
    <property type="entry name" value="Methyltransf_24"/>
    <property type="match status" value="1"/>
</dbReference>
<dbReference type="SUPFAM" id="SSF53335">
    <property type="entry name" value="S-adenosyl-L-methionine-dependent methyltransferases"/>
    <property type="match status" value="1"/>
</dbReference>
<dbReference type="Gene3D" id="3.40.50.150">
    <property type="entry name" value="Vaccinia Virus protein VP39"/>
    <property type="match status" value="1"/>
</dbReference>
<organism evidence="3 4">
    <name type="scientific">Jiangella ureilytica</name>
    <dbReference type="NCBI Taxonomy" id="2530374"/>
    <lineage>
        <taxon>Bacteria</taxon>
        <taxon>Bacillati</taxon>
        <taxon>Actinomycetota</taxon>
        <taxon>Actinomycetes</taxon>
        <taxon>Jiangellales</taxon>
        <taxon>Jiangellaceae</taxon>
        <taxon>Jiangella</taxon>
    </lineage>
</organism>
<keyword evidence="4" id="KW-1185">Reference proteome</keyword>
<dbReference type="EMBL" id="SMKL01000004">
    <property type="protein sequence ID" value="TDC54428.1"/>
    <property type="molecule type" value="Genomic_DNA"/>
</dbReference>
<dbReference type="PANTHER" id="PTHR43167:SF1">
    <property type="entry name" value="PUTATIVE (AFU_ORTHOLOGUE AFUA_6G01830)-RELATED"/>
    <property type="match status" value="1"/>
</dbReference>
<dbReference type="OrthoDB" id="823440at2"/>
<keyword evidence="2" id="KW-0812">Transmembrane</keyword>
<dbReference type="RefSeq" id="WP_131978910.1">
    <property type="nucleotide sequence ID" value="NZ_SMKL01000004.1"/>
</dbReference>
<dbReference type="GO" id="GO:0008168">
    <property type="term" value="F:methyltransferase activity"/>
    <property type="evidence" value="ECO:0007669"/>
    <property type="project" value="UniProtKB-KW"/>
</dbReference>
<keyword evidence="2" id="KW-0472">Membrane</keyword>
<name>A0A4R4RW81_9ACTN</name>